<dbReference type="Proteomes" id="UP000682733">
    <property type="component" value="Unassembled WGS sequence"/>
</dbReference>
<dbReference type="EMBL" id="CAJNOK010015915">
    <property type="protein sequence ID" value="CAF1234556.1"/>
    <property type="molecule type" value="Genomic_DNA"/>
</dbReference>
<organism evidence="1 3">
    <name type="scientific">Didymodactylos carnosus</name>
    <dbReference type="NCBI Taxonomy" id="1234261"/>
    <lineage>
        <taxon>Eukaryota</taxon>
        <taxon>Metazoa</taxon>
        <taxon>Spiralia</taxon>
        <taxon>Gnathifera</taxon>
        <taxon>Rotifera</taxon>
        <taxon>Eurotatoria</taxon>
        <taxon>Bdelloidea</taxon>
        <taxon>Philodinida</taxon>
        <taxon>Philodinidae</taxon>
        <taxon>Didymodactylos</taxon>
    </lineage>
</organism>
<comment type="caution">
    <text evidence="1">The sequence shown here is derived from an EMBL/GenBank/DDBJ whole genome shotgun (WGS) entry which is preliminary data.</text>
</comment>
<protein>
    <submittedName>
        <fullName evidence="1">Uncharacterized protein</fullName>
    </submittedName>
</protein>
<dbReference type="Proteomes" id="UP000677228">
    <property type="component" value="Unassembled WGS sequence"/>
</dbReference>
<reference evidence="1" key="1">
    <citation type="submission" date="2021-02" db="EMBL/GenBank/DDBJ databases">
        <authorList>
            <person name="Nowell W R."/>
        </authorList>
    </citation>
    <scope>NUCLEOTIDE SEQUENCE</scope>
</reference>
<evidence type="ECO:0000313" key="1">
    <source>
        <dbReference type="EMBL" id="CAF1234556.1"/>
    </source>
</evidence>
<dbReference type="EMBL" id="CAJOBA010037464">
    <property type="protein sequence ID" value="CAF4042666.1"/>
    <property type="molecule type" value="Genomic_DNA"/>
</dbReference>
<evidence type="ECO:0000313" key="2">
    <source>
        <dbReference type="EMBL" id="CAF4042666.1"/>
    </source>
</evidence>
<name>A0A8S2ETL1_9BILA</name>
<sequence>CHISFAHMRNRAKHLTEVVEENDEVNGNEKIIKKKKLKKFWIKEATFDKPGEAESLIGNKWSKHYTHDTENGRTVYYRCNNAKRRGPQCSASIYLLYHADSDKVTVYKTEADHDHHDDKCRGIDEKVSNVFDSSYNQIMCWAHMKRKVDNRVCHIDDKQIAKEIVQDIEMLQLSNSIEVFELASTLFIKKWNANNKQKNQSILDFLNYFDNE</sequence>
<proteinExistence type="predicted"/>
<dbReference type="AlphaFoldDB" id="A0A8S2ETL1"/>
<gene>
    <name evidence="1" type="ORF">OVA965_LOCUS25542</name>
    <name evidence="2" type="ORF">TMI583_LOCUS26275</name>
</gene>
<evidence type="ECO:0000313" key="3">
    <source>
        <dbReference type="Proteomes" id="UP000677228"/>
    </source>
</evidence>
<accession>A0A8S2ETL1</accession>
<feature type="non-terminal residue" evidence="1">
    <location>
        <position position="1"/>
    </location>
</feature>